<reference evidence="3 4" key="1">
    <citation type="submission" date="2024-11" db="EMBL/GenBank/DDBJ databases">
        <authorList>
            <person name="Mikucki A.G."/>
            <person name="Kahler C.M."/>
        </authorList>
    </citation>
    <scope>NUCLEOTIDE SEQUENCE [LARGE SCALE GENOMIC DNA]</scope>
    <source>
        <strain evidence="3 4">EXNM717</strain>
    </source>
</reference>
<organism evidence="3 4">
    <name type="scientific">Neisseria oralis</name>
    <dbReference type="NCBI Taxonomy" id="1107316"/>
    <lineage>
        <taxon>Bacteria</taxon>
        <taxon>Pseudomonadati</taxon>
        <taxon>Pseudomonadota</taxon>
        <taxon>Betaproteobacteria</taxon>
        <taxon>Neisseriales</taxon>
        <taxon>Neisseriaceae</taxon>
        <taxon>Neisseria</taxon>
    </lineage>
</organism>
<keyword evidence="1" id="KW-0175">Coiled coil</keyword>
<evidence type="ECO:0000256" key="2">
    <source>
        <dbReference type="SAM" id="Phobius"/>
    </source>
</evidence>
<evidence type="ECO:0000256" key="1">
    <source>
        <dbReference type="SAM" id="Coils"/>
    </source>
</evidence>
<feature type="coiled-coil region" evidence="1">
    <location>
        <begin position="6"/>
        <end position="33"/>
    </location>
</feature>
<evidence type="ECO:0000313" key="4">
    <source>
        <dbReference type="Proteomes" id="UP001621964"/>
    </source>
</evidence>
<protein>
    <submittedName>
        <fullName evidence="3">Uncharacterized protein</fullName>
    </submittedName>
</protein>
<evidence type="ECO:0000313" key="3">
    <source>
        <dbReference type="EMBL" id="MFK7642562.1"/>
    </source>
</evidence>
<dbReference type="Proteomes" id="UP001621964">
    <property type="component" value="Unassembled WGS sequence"/>
</dbReference>
<proteinExistence type="predicted"/>
<dbReference type="RefSeq" id="WP_405386545.1">
    <property type="nucleotide sequence ID" value="NZ_JBJGEB010000008.1"/>
</dbReference>
<accession>A0ABW8Q4Q5</accession>
<gene>
    <name evidence="3" type="ORF">ACI43T_08670</name>
</gene>
<keyword evidence="4" id="KW-1185">Reference proteome</keyword>
<feature type="transmembrane region" description="Helical" evidence="2">
    <location>
        <begin position="111"/>
        <end position="132"/>
    </location>
</feature>
<sequence>MDERQLQQLIINISALHQELQKQSTEALSLQAQGIRRLEEGLSEVNRLVADEVSNQMAAVSGDLRRNIKKGSQEGLDDLRAEIDDVKKHMEDFAGFSAVAQNRLDVASRSVLLRIGYLAAAALVCVIGVSLWQGWYYGQVVREKKASVENLELLGQADIIKCGERLCAKMAKNTPAEYRKQGYVLIEFK</sequence>
<keyword evidence="2" id="KW-0472">Membrane</keyword>
<keyword evidence="2" id="KW-0812">Transmembrane</keyword>
<keyword evidence="2" id="KW-1133">Transmembrane helix</keyword>
<dbReference type="EMBL" id="JBJGEB010000008">
    <property type="protein sequence ID" value="MFK7642562.1"/>
    <property type="molecule type" value="Genomic_DNA"/>
</dbReference>
<comment type="caution">
    <text evidence="3">The sequence shown here is derived from an EMBL/GenBank/DDBJ whole genome shotgun (WGS) entry which is preliminary data.</text>
</comment>
<name>A0ABW8Q4Q5_9NEIS</name>